<dbReference type="GO" id="GO:0005975">
    <property type="term" value="P:carbohydrate metabolic process"/>
    <property type="evidence" value="ECO:0007669"/>
    <property type="project" value="InterPro"/>
</dbReference>
<dbReference type="Pfam" id="PF17851">
    <property type="entry name" value="GH43_C2"/>
    <property type="match status" value="1"/>
</dbReference>
<dbReference type="SUPFAM" id="SSF49899">
    <property type="entry name" value="Concanavalin A-like lectins/glucanases"/>
    <property type="match status" value="1"/>
</dbReference>
<keyword evidence="9" id="KW-1185">Reference proteome</keyword>
<evidence type="ECO:0000256" key="5">
    <source>
        <dbReference type="PIRSR" id="PIRSR606710-2"/>
    </source>
</evidence>
<evidence type="ECO:0000259" key="7">
    <source>
        <dbReference type="Pfam" id="PF17851"/>
    </source>
</evidence>
<dbReference type="EMBL" id="CP036349">
    <property type="protein sequence ID" value="QDV76327.1"/>
    <property type="molecule type" value="Genomic_DNA"/>
</dbReference>
<evidence type="ECO:0000256" key="4">
    <source>
        <dbReference type="PIRSR" id="PIRSR606710-1"/>
    </source>
</evidence>
<dbReference type="InterPro" id="IPR013320">
    <property type="entry name" value="ConA-like_dom_sf"/>
</dbReference>
<dbReference type="Gene3D" id="2.115.10.20">
    <property type="entry name" value="Glycosyl hydrolase domain, family 43"/>
    <property type="match status" value="1"/>
</dbReference>
<organism evidence="8 9">
    <name type="scientific">Botrimarina mediterranea</name>
    <dbReference type="NCBI Taxonomy" id="2528022"/>
    <lineage>
        <taxon>Bacteria</taxon>
        <taxon>Pseudomonadati</taxon>
        <taxon>Planctomycetota</taxon>
        <taxon>Planctomycetia</taxon>
        <taxon>Pirellulales</taxon>
        <taxon>Lacipirellulaceae</taxon>
        <taxon>Botrimarina</taxon>
    </lineage>
</organism>
<evidence type="ECO:0000256" key="1">
    <source>
        <dbReference type="ARBA" id="ARBA00009865"/>
    </source>
</evidence>
<proteinExistence type="inferred from homology"/>
<dbReference type="Gene3D" id="2.60.120.200">
    <property type="match status" value="1"/>
</dbReference>
<name>A0A518KEV0_9BACT</name>
<dbReference type="SUPFAM" id="SSF75005">
    <property type="entry name" value="Arabinanase/levansucrase/invertase"/>
    <property type="match status" value="1"/>
</dbReference>
<dbReference type="PANTHER" id="PTHR42812:SF12">
    <property type="entry name" value="BETA-XYLOSIDASE-RELATED"/>
    <property type="match status" value="1"/>
</dbReference>
<dbReference type="AlphaFoldDB" id="A0A518KEV0"/>
<feature type="active site" description="Proton acceptor" evidence="4">
    <location>
        <position position="46"/>
    </location>
</feature>
<dbReference type="InterPro" id="IPR006710">
    <property type="entry name" value="Glyco_hydro_43"/>
</dbReference>
<dbReference type="RefSeq" id="WP_145116774.1">
    <property type="nucleotide sequence ID" value="NZ_CP036349.1"/>
</dbReference>
<dbReference type="Proteomes" id="UP000316426">
    <property type="component" value="Chromosome"/>
</dbReference>
<feature type="site" description="Important for catalytic activity, responsible for pKa modulation of the active site Glu and correct orientation of both the proton donor and substrate" evidence="5">
    <location>
        <position position="154"/>
    </location>
</feature>
<dbReference type="Pfam" id="PF04616">
    <property type="entry name" value="Glyco_hydro_43"/>
    <property type="match status" value="1"/>
</dbReference>
<gene>
    <name evidence="8" type="primary">xynB_3</name>
    <name evidence="8" type="ORF">Spa11_45570</name>
</gene>
<comment type="similarity">
    <text evidence="1 6">Belongs to the glycosyl hydrolase 43 family.</text>
</comment>
<evidence type="ECO:0000313" key="9">
    <source>
        <dbReference type="Proteomes" id="UP000316426"/>
    </source>
</evidence>
<keyword evidence="3 6" id="KW-0326">Glycosidase</keyword>
<dbReference type="PANTHER" id="PTHR42812">
    <property type="entry name" value="BETA-XYLOSIDASE"/>
    <property type="match status" value="1"/>
</dbReference>
<feature type="domain" description="Beta-xylosidase C-terminal Concanavalin A-like" evidence="7">
    <location>
        <begin position="338"/>
        <end position="531"/>
    </location>
</feature>
<dbReference type="InterPro" id="IPR051795">
    <property type="entry name" value="Glycosyl_Hydrlase_43"/>
</dbReference>
<dbReference type="CDD" id="cd09001">
    <property type="entry name" value="GH43_FsAxh1-like"/>
    <property type="match status" value="1"/>
</dbReference>
<dbReference type="InterPro" id="IPR023296">
    <property type="entry name" value="Glyco_hydro_beta-prop_sf"/>
</dbReference>
<dbReference type="InterPro" id="IPR041542">
    <property type="entry name" value="GH43_C2"/>
</dbReference>
<sequence length="536" mass="59153">MPIRLPTAVLLVGTCIAYGADPPAPWVADDGDGGYKNPVLYADYSDPDVAGADGDYYLTASSFNCVPGLPILHSRDLVNWELVNHALPRLYDGDAFDIPRHGDGVWAPSFRHHDGWWYIYWGDPDLGIYMVRTQDPGGEWSKPVLVKKASGNIDACPLWDDDGRVYMVHAFAHSRAGVNSLLTVVELNKEGTQAIDKGWIVFDGHAEHPTVEGPKFYKRNGYYYIFAPAGGVAEGWQIVLRSKNVRGPYEVRRVLAQGDTDVNGPHQGAWVEAPDGSSWFMHFQEKQPYGRIVHLQPMRWVDDWPVMGDDPDGDGEGQPVLHHKKPVASEAVKVPATSDDFEREELGLQWQWHANPHADWASLTARPGWLRLTAAKLPAGYRNLWDAPHLLLQKFPAPEFTASCVIDPQAMRPGETAGLLIMGLDYAYVGLEKSTEGLRVVRRACRNADRGTAESDDDLVRLDDATPVELGVEVDAGGRCRFSARCGDESWSDLGDAFAAREGKWIGAKVGVFCHGTADGRGHADFERFTVSPVAE</sequence>
<dbReference type="KEGG" id="bmei:Spa11_45570"/>
<evidence type="ECO:0000313" key="8">
    <source>
        <dbReference type="EMBL" id="QDV76327.1"/>
    </source>
</evidence>
<reference evidence="8 9" key="1">
    <citation type="submission" date="2019-02" db="EMBL/GenBank/DDBJ databases">
        <title>Deep-cultivation of Planctomycetes and their phenomic and genomic characterization uncovers novel biology.</title>
        <authorList>
            <person name="Wiegand S."/>
            <person name="Jogler M."/>
            <person name="Boedeker C."/>
            <person name="Pinto D."/>
            <person name="Vollmers J."/>
            <person name="Rivas-Marin E."/>
            <person name="Kohn T."/>
            <person name="Peeters S.H."/>
            <person name="Heuer A."/>
            <person name="Rast P."/>
            <person name="Oberbeckmann S."/>
            <person name="Bunk B."/>
            <person name="Jeske O."/>
            <person name="Meyerdierks A."/>
            <person name="Storesund J.E."/>
            <person name="Kallscheuer N."/>
            <person name="Luecker S."/>
            <person name="Lage O.M."/>
            <person name="Pohl T."/>
            <person name="Merkel B.J."/>
            <person name="Hornburger P."/>
            <person name="Mueller R.-W."/>
            <person name="Bruemmer F."/>
            <person name="Labrenz M."/>
            <person name="Spormann A.M."/>
            <person name="Op den Camp H."/>
            <person name="Overmann J."/>
            <person name="Amann R."/>
            <person name="Jetten M.S.M."/>
            <person name="Mascher T."/>
            <person name="Medema M.H."/>
            <person name="Devos D.P."/>
            <person name="Kaster A.-K."/>
            <person name="Ovreas L."/>
            <person name="Rohde M."/>
            <person name="Galperin M.Y."/>
            <person name="Jogler C."/>
        </authorList>
    </citation>
    <scope>NUCLEOTIDE SEQUENCE [LARGE SCALE GENOMIC DNA]</scope>
    <source>
        <strain evidence="8 9">Spa11</strain>
    </source>
</reference>
<feature type="active site" description="Proton donor" evidence="4">
    <location>
        <position position="212"/>
    </location>
</feature>
<keyword evidence="2 6" id="KW-0378">Hydrolase</keyword>
<evidence type="ECO:0000256" key="6">
    <source>
        <dbReference type="RuleBase" id="RU361187"/>
    </source>
</evidence>
<evidence type="ECO:0000256" key="3">
    <source>
        <dbReference type="ARBA" id="ARBA00023295"/>
    </source>
</evidence>
<protein>
    <submittedName>
        <fullName evidence="8">Beta-xylosidase</fullName>
        <ecNumber evidence="8">3.2.1.37</ecNumber>
    </submittedName>
</protein>
<accession>A0A518KEV0</accession>
<dbReference type="EC" id="3.2.1.37" evidence="8"/>
<evidence type="ECO:0000256" key="2">
    <source>
        <dbReference type="ARBA" id="ARBA00022801"/>
    </source>
</evidence>
<dbReference type="GO" id="GO:0009044">
    <property type="term" value="F:xylan 1,4-beta-xylosidase activity"/>
    <property type="evidence" value="ECO:0007669"/>
    <property type="project" value="UniProtKB-EC"/>
</dbReference>